<gene>
    <name evidence="3" type="ORF">HMPREF9440_02343</name>
</gene>
<accession>H3KHU7</accession>
<protein>
    <recommendedName>
        <fullName evidence="5">DUF2782 domain-containing protein</fullName>
    </recommendedName>
</protein>
<sequence>MFKRILPATVALIAAGMVGSALAAKYDAPPPPAYAGDVEPAQQTLAPPARTLEPKAPQEGMSIAPSEADMERARADRERGVKPKIPSKETKIEAVRDQDNRVKEYVVTPGSTQIPYTIENQAERPIDSTPGGNSKSTLGTTKFIQFGW</sequence>
<feature type="compositionally biased region" description="Basic and acidic residues" evidence="1">
    <location>
        <begin position="69"/>
        <end position="87"/>
    </location>
</feature>
<keyword evidence="4" id="KW-1185">Reference proteome</keyword>
<organism evidence="3 4">
    <name type="scientific">Sutterella parvirubra YIT 11816</name>
    <dbReference type="NCBI Taxonomy" id="762967"/>
    <lineage>
        <taxon>Bacteria</taxon>
        <taxon>Pseudomonadati</taxon>
        <taxon>Pseudomonadota</taxon>
        <taxon>Betaproteobacteria</taxon>
        <taxon>Burkholderiales</taxon>
        <taxon>Sutterellaceae</taxon>
        <taxon>Sutterella</taxon>
    </lineage>
</organism>
<evidence type="ECO:0000313" key="3">
    <source>
        <dbReference type="EMBL" id="EHY30307.1"/>
    </source>
</evidence>
<evidence type="ECO:0008006" key="5">
    <source>
        <dbReference type="Google" id="ProtNLM"/>
    </source>
</evidence>
<feature type="region of interest" description="Disordered" evidence="1">
    <location>
        <begin position="33"/>
        <end position="87"/>
    </location>
</feature>
<evidence type="ECO:0000256" key="2">
    <source>
        <dbReference type="SAM" id="SignalP"/>
    </source>
</evidence>
<dbReference type="Proteomes" id="UP000004956">
    <property type="component" value="Unassembled WGS sequence"/>
</dbReference>
<feature type="signal peptide" evidence="2">
    <location>
        <begin position="1"/>
        <end position="23"/>
    </location>
</feature>
<proteinExistence type="predicted"/>
<evidence type="ECO:0000313" key="4">
    <source>
        <dbReference type="Proteomes" id="UP000004956"/>
    </source>
</evidence>
<feature type="chain" id="PRO_5003589031" description="DUF2782 domain-containing protein" evidence="2">
    <location>
        <begin position="24"/>
        <end position="148"/>
    </location>
</feature>
<feature type="compositionally biased region" description="Polar residues" evidence="1">
    <location>
        <begin position="130"/>
        <end position="141"/>
    </location>
</feature>
<evidence type="ECO:0000256" key="1">
    <source>
        <dbReference type="SAM" id="MobiDB-lite"/>
    </source>
</evidence>
<reference evidence="3 4" key="1">
    <citation type="submission" date="2011-11" db="EMBL/GenBank/DDBJ databases">
        <authorList>
            <person name="Weinstock G."/>
            <person name="Sodergren E."/>
            <person name="Clifton S."/>
            <person name="Fulton L."/>
            <person name="Fulton B."/>
            <person name="Courtney L."/>
            <person name="Fronick C."/>
            <person name="Harrison M."/>
            <person name="Strong C."/>
            <person name="Farmer C."/>
            <person name="Delahaunty K."/>
            <person name="Markovic C."/>
            <person name="Hall O."/>
            <person name="Minx P."/>
            <person name="Tomlinson C."/>
            <person name="Mitreva M."/>
            <person name="Hou S."/>
            <person name="Chen J."/>
            <person name="Wollam A."/>
            <person name="Pepin K.H."/>
            <person name="Johnson M."/>
            <person name="Bhonagiri V."/>
            <person name="Zhang X."/>
            <person name="Suruliraj S."/>
            <person name="Warren W."/>
            <person name="Chinwalla A."/>
            <person name="Mardis E.R."/>
            <person name="Wilson R.K."/>
        </authorList>
    </citation>
    <scope>NUCLEOTIDE SEQUENCE [LARGE SCALE GENOMIC DNA]</scope>
    <source>
        <strain evidence="3 4">YIT 11816</strain>
    </source>
</reference>
<dbReference type="PATRIC" id="fig|762967.3.peg.1849"/>
<dbReference type="HOGENOM" id="CLU_1805179_0_0_4"/>
<dbReference type="AlphaFoldDB" id="H3KHU7"/>
<dbReference type="OrthoDB" id="9155619at2"/>
<dbReference type="EMBL" id="AFBQ01000356">
    <property type="protein sequence ID" value="EHY30307.1"/>
    <property type="molecule type" value="Genomic_DNA"/>
</dbReference>
<dbReference type="STRING" id="762967.HMPREF9440_02343"/>
<keyword evidence="2" id="KW-0732">Signal</keyword>
<comment type="caution">
    <text evidence="3">The sequence shown here is derived from an EMBL/GenBank/DDBJ whole genome shotgun (WGS) entry which is preliminary data.</text>
</comment>
<name>H3KHU7_9BURK</name>
<feature type="region of interest" description="Disordered" evidence="1">
    <location>
        <begin position="114"/>
        <end position="141"/>
    </location>
</feature>
<dbReference type="RefSeq" id="WP_008543711.1">
    <property type="nucleotide sequence ID" value="NZ_JH605013.1"/>
</dbReference>